<organism evidence="2 3">
    <name type="scientific">Rhodanobacter fulvus Jip2</name>
    <dbReference type="NCBI Taxonomy" id="1163408"/>
    <lineage>
        <taxon>Bacteria</taxon>
        <taxon>Pseudomonadati</taxon>
        <taxon>Pseudomonadota</taxon>
        <taxon>Gammaproteobacteria</taxon>
        <taxon>Lysobacterales</taxon>
        <taxon>Rhodanobacteraceae</taxon>
        <taxon>Rhodanobacter</taxon>
    </lineage>
</organism>
<feature type="transmembrane region" description="Helical" evidence="1">
    <location>
        <begin position="80"/>
        <end position="103"/>
    </location>
</feature>
<keyword evidence="3" id="KW-1185">Reference proteome</keyword>
<keyword evidence="1" id="KW-0812">Transmembrane</keyword>
<evidence type="ECO:0000313" key="3">
    <source>
        <dbReference type="Proteomes" id="UP000004210"/>
    </source>
</evidence>
<sequence>MATYAALSFLLAFFPLNHFPTIVDFGSVPLIRKLMACSAYPARTQFYWHWMILGAPLMLALFGLATPIRLKRGTTREGAILACLAVLILFGLVLFPLLVWGIFWDGSDWTNSKLDRALRHSCTSRYRMGLCGFMIMTAMCCGAWVGFVSTLRVIFMACWARVWPNENHVAESG</sequence>
<dbReference type="EMBL" id="AJXU01000048">
    <property type="protein sequence ID" value="EIL88654.1"/>
    <property type="molecule type" value="Genomic_DNA"/>
</dbReference>
<dbReference type="Proteomes" id="UP000004210">
    <property type="component" value="Unassembled WGS sequence"/>
</dbReference>
<accession>I4VN63</accession>
<reference evidence="2 3" key="1">
    <citation type="journal article" date="2012" name="J. Bacteriol.">
        <title>Genome sequences for six rhodanobacter strains, isolated from soils and the terrestrial subsurface, with variable denitrification capabilities.</title>
        <authorList>
            <person name="Kostka J.E."/>
            <person name="Green S.J."/>
            <person name="Rishishwar L."/>
            <person name="Prakash O."/>
            <person name="Katz L.S."/>
            <person name="Marino-Ramirez L."/>
            <person name="Jordan I.K."/>
            <person name="Munk C."/>
            <person name="Ivanova N."/>
            <person name="Mikhailova N."/>
            <person name="Watson D.B."/>
            <person name="Brown S.D."/>
            <person name="Palumbo A.V."/>
            <person name="Brooks S.C."/>
        </authorList>
    </citation>
    <scope>NUCLEOTIDE SEQUENCE [LARGE SCALE GENOMIC DNA]</scope>
    <source>
        <strain evidence="3">Jip2T</strain>
    </source>
</reference>
<dbReference type="STRING" id="1163408.UU9_11923"/>
<feature type="transmembrane region" description="Helical" evidence="1">
    <location>
        <begin position="133"/>
        <end position="155"/>
    </location>
</feature>
<dbReference type="AlphaFoldDB" id="I4VN63"/>
<feature type="transmembrane region" description="Helical" evidence="1">
    <location>
        <begin position="49"/>
        <end position="68"/>
    </location>
</feature>
<keyword evidence="1" id="KW-0472">Membrane</keyword>
<name>I4VN63_9GAMM</name>
<proteinExistence type="predicted"/>
<evidence type="ECO:0008006" key="4">
    <source>
        <dbReference type="Google" id="ProtNLM"/>
    </source>
</evidence>
<comment type="caution">
    <text evidence="2">The sequence shown here is derived from an EMBL/GenBank/DDBJ whole genome shotgun (WGS) entry which is preliminary data.</text>
</comment>
<evidence type="ECO:0000256" key="1">
    <source>
        <dbReference type="SAM" id="Phobius"/>
    </source>
</evidence>
<protein>
    <recommendedName>
        <fullName evidence="4">Transmembrane protein</fullName>
    </recommendedName>
</protein>
<gene>
    <name evidence="2" type="ORF">UU9_11923</name>
</gene>
<keyword evidence="1" id="KW-1133">Transmembrane helix</keyword>
<evidence type="ECO:0000313" key="2">
    <source>
        <dbReference type="EMBL" id="EIL88654.1"/>
    </source>
</evidence>